<dbReference type="GO" id="GO:0005524">
    <property type="term" value="F:ATP binding"/>
    <property type="evidence" value="ECO:0007669"/>
    <property type="project" value="UniProtKB-UniRule"/>
</dbReference>
<dbReference type="GO" id="GO:0051301">
    <property type="term" value="P:cell division"/>
    <property type="evidence" value="ECO:0007669"/>
    <property type="project" value="UniProtKB-KW"/>
</dbReference>
<dbReference type="InterPro" id="IPR013221">
    <property type="entry name" value="Mur_ligase_cen"/>
</dbReference>
<evidence type="ECO:0000256" key="2">
    <source>
        <dbReference type="ARBA" id="ARBA00022598"/>
    </source>
</evidence>
<dbReference type="GO" id="GO:0071555">
    <property type="term" value="P:cell wall organization"/>
    <property type="evidence" value="ECO:0007669"/>
    <property type="project" value="UniProtKB-KW"/>
</dbReference>
<feature type="region of interest" description="Disordered" evidence="11">
    <location>
        <begin position="169"/>
        <end position="189"/>
    </location>
</feature>
<keyword evidence="6 10" id="KW-0133">Cell shape</keyword>
<evidence type="ECO:0000259" key="12">
    <source>
        <dbReference type="Pfam" id="PF01225"/>
    </source>
</evidence>
<evidence type="ECO:0000256" key="7">
    <source>
        <dbReference type="ARBA" id="ARBA00022984"/>
    </source>
</evidence>
<dbReference type="InterPro" id="IPR036615">
    <property type="entry name" value="Mur_ligase_C_dom_sf"/>
</dbReference>
<evidence type="ECO:0000256" key="5">
    <source>
        <dbReference type="ARBA" id="ARBA00022840"/>
    </source>
</evidence>
<dbReference type="GO" id="GO:0047480">
    <property type="term" value="F:UDP-N-acetylmuramoyl-tripeptide-D-alanyl-D-alanine ligase activity"/>
    <property type="evidence" value="ECO:0007669"/>
    <property type="project" value="UniProtKB-UniRule"/>
</dbReference>
<dbReference type="InterPro" id="IPR000713">
    <property type="entry name" value="Mur_ligase_N"/>
</dbReference>
<accession>A0A6L5X7K1</accession>
<feature type="binding site" evidence="10">
    <location>
        <begin position="254"/>
        <end position="260"/>
    </location>
    <ligand>
        <name>ATP</name>
        <dbReference type="ChEBI" id="CHEBI:30616"/>
    </ligand>
</feature>
<comment type="caution">
    <text evidence="15">The sequence shown here is derived from an EMBL/GenBank/DDBJ whole genome shotgun (WGS) entry which is preliminary data.</text>
</comment>
<evidence type="ECO:0000256" key="11">
    <source>
        <dbReference type="SAM" id="MobiDB-lite"/>
    </source>
</evidence>
<evidence type="ECO:0000259" key="14">
    <source>
        <dbReference type="Pfam" id="PF08245"/>
    </source>
</evidence>
<dbReference type="Gene3D" id="3.40.1190.10">
    <property type="entry name" value="Mur-like, catalytic domain"/>
    <property type="match status" value="1"/>
</dbReference>
<keyword evidence="5 10" id="KW-0067">ATP-binding</keyword>
<dbReference type="AlphaFoldDB" id="A0A6L5X7K1"/>
<feature type="domain" description="Mur ligase N-terminal catalytic" evidence="12">
    <location>
        <begin position="59"/>
        <end position="118"/>
    </location>
</feature>
<dbReference type="GO" id="GO:0009252">
    <property type="term" value="P:peptidoglycan biosynthetic process"/>
    <property type="evidence" value="ECO:0007669"/>
    <property type="project" value="UniProtKB-UniRule"/>
</dbReference>
<keyword evidence="4 10" id="KW-0547">Nucleotide-binding</keyword>
<evidence type="ECO:0000259" key="13">
    <source>
        <dbReference type="Pfam" id="PF02875"/>
    </source>
</evidence>
<keyword evidence="9 10" id="KW-0961">Cell wall biogenesis/degradation</keyword>
<dbReference type="SUPFAM" id="SSF63418">
    <property type="entry name" value="MurE/MurF N-terminal domain"/>
    <property type="match status" value="1"/>
</dbReference>
<organism evidence="15 16">
    <name type="scientific">Porcincola intestinalis</name>
    <dbReference type="NCBI Taxonomy" id="2606632"/>
    <lineage>
        <taxon>Bacteria</taxon>
        <taxon>Bacillati</taxon>
        <taxon>Bacillota</taxon>
        <taxon>Clostridia</taxon>
        <taxon>Lachnospirales</taxon>
        <taxon>Lachnospiraceae</taxon>
        <taxon>Porcincola</taxon>
    </lineage>
</organism>
<sequence length="625" mass="66928">MRTMKGLTIERIEQVTGGVLHMSVLTKAGIFASFERETLRKGSPRARWGFGAMLQREVSDIVTDSRKAGPGSLFGAIQGERVDGHRFIAQVFDQGAICVLSERDLTKEELISDAAIQAAQTVETGVSQMSEWKENPKEARRERFVKSFQGKPENETGLLHIEAGTTQAGAGDAAAAPAGSGNQASAPAGAGNAAVAAGEVLPAGPGSAAGGLGIAPDGTIPRFWIEVTDTQEALRKIAEEYLKILGTPVVGITGSVGKTSTKEMIASVLQTHYRILKTEGNFNNGLGLPLTVFRLREEHEIAVLEMGVSHFGDMDQLARIARPDTMVITNIGTCHLEFLKDRDGIMRAKTEVFRYMKPSGHVILNGNDDKLRTIGEVNGNRPLWFGVASDTEGTEDLCVGEKMDYPGNLPASGLVCAADIRPLGFEGTRCTIRTPKGSFEVKVPVPGLHNVSNAAAAAAVGLVYGLSLEEIRKGIESAETISGRFRILKTEDCTVIDDCYNANPVSMKSSLSVLSGGKPEEGRRVAILGDMGELGENEVALHKEVGAYAVGSCDRLIAIGTLSRQLYEEALQNKPALSASWYPDVDSFLEKKDEEVKKGDIVLVKASHFMGFSRIVEALTKSARG</sequence>
<dbReference type="GO" id="GO:0008360">
    <property type="term" value="P:regulation of cell shape"/>
    <property type="evidence" value="ECO:0007669"/>
    <property type="project" value="UniProtKB-KW"/>
</dbReference>
<evidence type="ECO:0000256" key="10">
    <source>
        <dbReference type="HAMAP-Rule" id="MF_02019"/>
    </source>
</evidence>
<dbReference type="Pfam" id="PF08245">
    <property type="entry name" value="Mur_ligase_M"/>
    <property type="match status" value="1"/>
</dbReference>
<comment type="pathway">
    <text evidence="10">Cell wall biogenesis; peptidoglycan biosynthesis.</text>
</comment>
<feature type="domain" description="Mur ligase central" evidence="14">
    <location>
        <begin position="252"/>
        <end position="460"/>
    </location>
</feature>
<dbReference type="Proteomes" id="UP000481852">
    <property type="component" value="Unassembled WGS sequence"/>
</dbReference>
<dbReference type="EC" id="6.3.2.10" evidence="10"/>
<dbReference type="GO" id="GO:0005737">
    <property type="term" value="C:cytoplasm"/>
    <property type="evidence" value="ECO:0007669"/>
    <property type="project" value="UniProtKB-SubCell"/>
</dbReference>
<dbReference type="InterPro" id="IPR035911">
    <property type="entry name" value="MurE/MurF_N"/>
</dbReference>
<keyword evidence="16" id="KW-1185">Reference proteome</keyword>
<gene>
    <name evidence="10" type="primary">murF</name>
    <name evidence="15" type="ORF">FYJ35_04895</name>
</gene>
<dbReference type="SUPFAM" id="SSF53623">
    <property type="entry name" value="MurD-like peptide ligases, catalytic domain"/>
    <property type="match status" value="1"/>
</dbReference>
<keyword evidence="3 10" id="KW-0132">Cell division</keyword>
<name>A0A6L5X7K1_9FIRM</name>
<evidence type="ECO:0000256" key="3">
    <source>
        <dbReference type="ARBA" id="ARBA00022618"/>
    </source>
</evidence>
<dbReference type="Gene3D" id="3.90.190.20">
    <property type="entry name" value="Mur ligase, C-terminal domain"/>
    <property type="match status" value="1"/>
</dbReference>
<proteinExistence type="inferred from homology"/>
<comment type="catalytic activity">
    <reaction evidence="10">
        <text>D-alanyl-D-alanine + UDP-N-acetyl-alpha-D-muramoyl-L-alanyl-gamma-D-glutamyl-meso-2,6-diaminopimelate + ATP = UDP-N-acetyl-alpha-D-muramoyl-L-alanyl-gamma-D-glutamyl-meso-2,6-diaminopimeloyl-D-alanyl-D-alanine + ADP + phosphate + H(+)</text>
        <dbReference type="Rhea" id="RHEA:28374"/>
        <dbReference type="ChEBI" id="CHEBI:15378"/>
        <dbReference type="ChEBI" id="CHEBI:30616"/>
        <dbReference type="ChEBI" id="CHEBI:43474"/>
        <dbReference type="ChEBI" id="CHEBI:57822"/>
        <dbReference type="ChEBI" id="CHEBI:61386"/>
        <dbReference type="ChEBI" id="CHEBI:83905"/>
        <dbReference type="ChEBI" id="CHEBI:456216"/>
        <dbReference type="EC" id="6.3.2.10"/>
    </reaction>
</comment>
<dbReference type="InterPro" id="IPR036565">
    <property type="entry name" value="Mur-like_cat_sf"/>
</dbReference>
<keyword evidence="8 10" id="KW-0131">Cell cycle</keyword>
<dbReference type="InterPro" id="IPR004101">
    <property type="entry name" value="Mur_ligase_C"/>
</dbReference>
<keyword evidence="1 10" id="KW-0963">Cytoplasm</keyword>
<dbReference type="UniPathway" id="UPA00219"/>
<evidence type="ECO:0000256" key="9">
    <source>
        <dbReference type="ARBA" id="ARBA00023316"/>
    </source>
</evidence>
<comment type="similarity">
    <text evidence="10">Belongs to the MurCDEF family. MurF subfamily.</text>
</comment>
<evidence type="ECO:0000256" key="8">
    <source>
        <dbReference type="ARBA" id="ARBA00023306"/>
    </source>
</evidence>
<reference evidence="15 16" key="1">
    <citation type="submission" date="2019-08" db="EMBL/GenBank/DDBJ databases">
        <title>In-depth cultivation of the pig gut microbiome towards novel bacterial diversity and tailored functional studies.</title>
        <authorList>
            <person name="Wylensek D."/>
            <person name="Hitch T.C.A."/>
            <person name="Clavel T."/>
        </authorList>
    </citation>
    <scope>NUCLEOTIDE SEQUENCE [LARGE SCALE GENOMIC DNA]</scope>
    <source>
        <strain evidence="15 16">Oil+RF-744-WCA-WT-11</strain>
    </source>
</reference>
<feature type="domain" description="Mur ligase C-terminal" evidence="13">
    <location>
        <begin position="483"/>
        <end position="607"/>
    </location>
</feature>
<dbReference type="PANTHER" id="PTHR43024:SF1">
    <property type="entry name" value="UDP-N-ACETYLMURAMOYL-TRIPEPTIDE--D-ALANYL-D-ALANINE LIGASE"/>
    <property type="match status" value="1"/>
</dbReference>
<dbReference type="RefSeq" id="WP_154524059.1">
    <property type="nucleotide sequence ID" value="NZ_VULZ01000004.1"/>
</dbReference>
<comment type="subcellular location">
    <subcellularLocation>
        <location evidence="10">Cytoplasm</location>
    </subcellularLocation>
</comment>
<keyword evidence="7 10" id="KW-0573">Peptidoglycan synthesis</keyword>
<dbReference type="InterPro" id="IPR051046">
    <property type="entry name" value="MurCDEF_CellWall_CoF430Synth"/>
</dbReference>
<comment type="function">
    <text evidence="10">Involved in cell wall formation. Catalyzes the final step in the synthesis of UDP-N-acetylmuramoyl-pentapeptide, the precursor of murein.</text>
</comment>
<protein>
    <recommendedName>
        <fullName evidence="10">UDP-N-acetylmuramoyl-tripeptide--D-alanyl-D-alanine ligase</fullName>
        <ecNumber evidence="10">6.3.2.10</ecNumber>
    </recommendedName>
    <alternativeName>
        <fullName evidence="10">D-alanyl-D-alanine-adding enzyme</fullName>
    </alternativeName>
</protein>
<dbReference type="PANTHER" id="PTHR43024">
    <property type="entry name" value="UDP-N-ACETYLMURAMOYL-TRIPEPTIDE--D-ALANYL-D-ALANINE LIGASE"/>
    <property type="match status" value="1"/>
</dbReference>
<evidence type="ECO:0000256" key="6">
    <source>
        <dbReference type="ARBA" id="ARBA00022960"/>
    </source>
</evidence>
<dbReference type="HAMAP" id="MF_02019">
    <property type="entry name" value="MurF"/>
    <property type="match status" value="1"/>
</dbReference>
<evidence type="ECO:0000256" key="1">
    <source>
        <dbReference type="ARBA" id="ARBA00022490"/>
    </source>
</evidence>
<evidence type="ECO:0000256" key="4">
    <source>
        <dbReference type="ARBA" id="ARBA00022741"/>
    </source>
</evidence>
<dbReference type="EMBL" id="VULZ01000004">
    <property type="protein sequence ID" value="MSS14382.1"/>
    <property type="molecule type" value="Genomic_DNA"/>
</dbReference>
<dbReference type="Gene3D" id="3.40.1390.10">
    <property type="entry name" value="MurE/MurF, N-terminal domain"/>
    <property type="match status" value="1"/>
</dbReference>
<dbReference type="Pfam" id="PF01225">
    <property type="entry name" value="Mur_ligase"/>
    <property type="match status" value="1"/>
</dbReference>
<dbReference type="Pfam" id="PF02875">
    <property type="entry name" value="Mur_ligase_C"/>
    <property type="match status" value="1"/>
</dbReference>
<evidence type="ECO:0000313" key="16">
    <source>
        <dbReference type="Proteomes" id="UP000481852"/>
    </source>
</evidence>
<dbReference type="InterPro" id="IPR005863">
    <property type="entry name" value="UDP-N-AcMur_synth"/>
</dbReference>
<dbReference type="SUPFAM" id="SSF53244">
    <property type="entry name" value="MurD-like peptide ligases, peptide-binding domain"/>
    <property type="match status" value="1"/>
</dbReference>
<keyword evidence="2 10" id="KW-0436">Ligase</keyword>
<evidence type="ECO:0000313" key="15">
    <source>
        <dbReference type="EMBL" id="MSS14382.1"/>
    </source>
</evidence>